<evidence type="ECO:0000313" key="1">
    <source>
        <dbReference type="EMBL" id="SBR77623.1"/>
    </source>
</evidence>
<gene>
    <name evidence="1" type="primary">Nfu_g_1_006997</name>
</gene>
<proteinExistence type="predicted"/>
<feature type="non-terminal residue" evidence="1">
    <location>
        <position position="83"/>
    </location>
</feature>
<protein>
    <submittedName>
        <fullName evidence="1">Uncharacterized protein</fullName>
    </submittedName>
</protein>
<sequence>AGTNVCIFLYFAVRQVHLGSDPITEEAQQQILKEREMDQKENKEEVCAAGETKLSSTQVPEETPSFQCYPTLNLDLRLRALRR</sequence>
<name>A0A1A8P8P1_9TELE</name>
<dbReference type="AlphaFoldDB" id="A0A1A8P8P1"/>
<reference evidence="1" key="1">
    <citation type="submission" date="2016-05" db="EMBL/GenBank/DDBJ databases">
        <authorList>
            <person name="Lavstsen T."/>
            <person name="Jespersen J.S."/>
        </authorList>
    </citation>
    <scope>NUCLEOTIDE SEQUENCE</scope>
    <source>
        <tissue evidence="1">Brain</tissue>
    </source>
</reference>
<reference evidence="1" key="2">
    <citation type="submission" date="2016-06" db="EMBL/GenBank/DDBJ databases">
        <title>The genome of a short-lived fish provides insights into sex chromosome evolution and the genetic control of aging.</title>
        <authorList>
            <person name="Reichwald K."/>
            <person name="Felder M."/>
            <person name="Petzold A."/>
            <person name="Koch P."/>
            <person name="Groth M."/>
            <person name="Platzer M."/>
        </authorList>
    </citation>
    <scope>NUCLEOTIDE SEQUENCE</scope>
    <source>
        <tissue evidence="1">Brain</tissue>
    </source>
</reference>
<feature type="non-terminal residue" evidence="1">
    <location>
        <position position="1"/>
    </location>
</feature>
<dbReference type="EMBL" id="HAEH01005856">
    <property type="protein sequence ID" value="SBR77623.1"/>
    <property type="molecule type" value="Transcribed_RNA"/>
</dbReference>
<organism evidence="1">
    <name type="scientific">Nothobranchius rachovii</name>
    <name type="common">bluefin notho</name>
    <dbReference type="NCBI Taxonomy" id="451742"/>
    <lineage>
        <taxon>Eukaryota</taxon>
        <taxon>Metazoa</taxon>
        <taxon>Chordata</taxon>
        <taxon>Craniata</taxon>
        <taxon>Vertebrata</taxon>
        <taxon>Euteleostomi</taxon>
        <taxon>Actinopterygii</taxon>
        <taxon>Neopterygii</taxon>
        <taxon>Teleostei</taxon>
        <taxon>Neoteleostei</taxon>
        <taxon>Acanthomorphata</taxon>
        <taxon>Ovalentaria</taxon>
        <taxon>Atherinomorphae</taxon>
        <taxon>Cyprinodontiformes</taxon>
        <taxon>Nothobranchiidae</taxon>
        <taxon>Nothobranchius</taxon>
    </lineage>
</organism>
<accession>A0A1A8P8P1</accession>